<protein>
    <submittedName>
        <fullName evidence="3">N-terminal double-transmembrane domain-containing protein</fullName>
    </submittedName>
</protein>
<reference evidence="4" key="1">
    <citation type="submission" date="2017-06" db="EMBL/GenBank/DDBJ databases">
        <authorList>
            <person name="Varghese N."/>
            <person name="Submissions S."/>
        </authorList>
    </citation>
    <scope>NUCLEOTIDE SEQUENCE [LARGE SCALE GENOMIC DNA]</scope>
    <source>
        <strain evidence="4">DSM 28041</strain>
    </source>
</reference>
<feature type="domain" description="Aerotolerance regulator N-terminal" evidence="2">
    <location>
        <begin position="1"/>
        <end position="76"/>
    </location>
</feature>
<keyword evidence="4" id="KW-1185">Reference proteome</keyword>
<dbReference type="InterPro" id="IPR024163">
    <property type="entry name" value="Aerotolerance_reg_N"/>
</dbReference>
<dbReference type="EMBL" id="FZNS01000004">
    <property type="protein sequence ID" value="SNR64806.1"/>
    <property type="molecule type" value="Genomic_DNA"/>
</dbReference>
<feature type="transmembrane region" description="Helical" evidence="1">
    <location>
        <begin position="6"/>
        <end position="24"/>
    </location>
</feature>
<dbReference type="Proteomes" id="UP000198310">
    <property type="component" value="Unassembled WGS sequence"/>
</dbReference>
<gene>
    <name evidence="3" type="ORF">SAMN06269173_104555</name>
</gene>
<dbReference type="Pfam" id="PF07584">
    <property type="entry name" value="BatA"/>
    <property type="match status" value="1"/>
</dbReference>
<name>A0A238Y0G5_9BACT</name>
<feature type="transmembrane region" description="Helical" evidence="1">
    <location>
        <begin position="56"/>
        <end position="78"/>
    </location>
</feature>
<dbReference type="InterPro" id="IPR011933">
    <property type="entry name" value="Double_TM_dom"/>
</dbReference>
<dbReference type="NCBIfam" id="TIGR02226">
    <property type="entry name" value="two_anch"/>
    <property type="match status" value="1"/>
</dbReference>
<organism evidence="3 4">
    <name type="scientific">Hymenobacter mucosus</name>
    <dbReference type="NCBI Taxonomy" id="1411120"/>
    <lineage>
        <taxon>Bacteria</taxon>
        <taxon>Pseudomonadati</taxon>
        <taxon>Bacteroidota</taxon>
        <taxon>Cytophagia</taxon>
        <taxon>Cytophagales</taxon>
        <taxon>Hymenobacteraceae</taxon>
        <taxon>Hymenobacter</taxon>
    </lineage>
</organism>
<keyword evidence="1" id="KW-1133">Transmembrane helix</keyword>
<evidence type="ECO:0000313" key="4">
    <source>
        <dbReference type="Proteomes" id="UP000198310"/>
    </source>
</evidence>
<evidence type="ECO:0000256" key="1">
    <source>
        <dbReference type="SAM" id="Phobius"/>
    </source>
</evidence>
<dbReference type="PANTHER" id="PTHR37464:SF1">
    <property type="entry name" value="BLL2463 PROTEIN"/>
    <property type="match status" value="1"/>
</dbReference>
<evidence type="ECO:0000259" key="2">
    <source>
        <dbReference type="Pfam" id="PF07584"/>
    </source>
</evidence>
<keyword evidence="1 3" id="KW-0812">Transmembrane</keyword>
<dbReference type="AlphaFoldDB" id="A0A238Y0G5"/>
<evidence type="ECO:0000313" key="3">
    <source>
        <dbReference type="EMBL" id="SNR64806.1"/>
    </source>
</evidence>
<keyword evidence="1" id="KW-0472">Membrane</keyword>
<accession>A0A238Y0G5</accession>
<dbReference type="PANTHER" id="PTHR37464">
    <property type="entry name" value="BLL2463 PROTEIN"/>
    <property type="match status" value="1"/>
</dbReference>
<sequence length="682" mass="75281">MSFTYPWFLVGLLAISIPIAIHLFELRRPQRILFTNVEFIREVKLVTARQRKLKHLLVLLARISFISFLVFLFAQPFIPAPEQRSQQGAVNVLVDNSASMQQVGISDHLLVEDAIQEASELPLAFSSGARFALVGNNQGVGSGEAYRAAVQAIQITGQNLSMNAQLSQGLDQAARTNGPLFLFSDFQKNSFSQQQLTSLDSSQQVFLVPLAGKATANVFVDSVWLDDAFVRANTDITLRVRLRNGGAQTSTDCPVKVFVGKQQAAVFRVPVPAHQTTTSMVKVRLTDKWLQECRVEVEDSPVDFDNTYYFTLQPAAQIRVVEVANEGLMAQLYNNEPLFTYQHLAPRTGDYRGLERANLILLREATEVSAGLREKIQEAVQRGATIVIVPAATASHDSYTALFRTIGVGAVQWEPTKGGVPPLRDVAAPNRQNPFFQDVFAGQNRPAVMPKAAPVLSWSRSGTEILRLRDGDDFLAGFSSGKGVVYLFASPFSNGYSDFTRHALFVPVMYRLAMQSYQQEQQPAYRLNQRTLSVRLPDAISTGEESIFKLTSDSAEYIPSQRVQGARVVLDIPPGMRTPGFYTLTRAGQPVLKMAFNFDKHESDLTSYSAAELKQLIGSNRPNIRVYETGGGQSVAAQYKATRVGVPLWRYCLLGALLCLLAEGILLRVRGRQKVAPVAQAA</sequence>
<proteinExistence type="predicted"/>